<keyword evidence="2" id="KW-1003">Cell membrane</keyword>
<proteinExistence type="predicted"/>
<evidence type="ECO:0000256" key="2">
    <source>
        <dbReference type="ARBA" id="ARBA00022475"/>
    </source>
</evidence>
<dbReference type="Proteomes" id="UP000280307">
    <property type="component" value="Unassembled WGS sequence"/>
</dbReference>
<feature type="region of interest" description="Disordered" evidence="6">
    <location>
        <begin position="1"/>
        <end position="25"/>
    </location>
</feature>
<evidence type="ECO:0000256" key="5">
    <source>
        <dbReference type="ARBA" id="ARBA00023136"/>
    </source>
</evidence>
<name>A0A426U2Y1_9CHLR</name>
<evidence type="ECO:0000256" key="4">
    <source>
        <dbReference type="ARBA" id="ARBA00022989"/>
    </source>
</evidence>
<evidence type="ECO:0000313" key="9">
    <source>
        <dbReference type="Proteomes" id="UP000280307"/>
    </source>
</evidence>
<keyword evidence="5 7" id="KW-0472">Membrane</keyword>
<feature type="transmembrane region" description="Helical" evidence="7">
    <location>
        <begin position="240"/>
        <end position="262"/>
    </location>
</feature>
<feature type="transmembrane region" description="Helical" evidence="7">
    <location>
        <begin position="309"/>
        <end position="331"/>
    </location>
</feature>
<protein>
    <submittedName>
        <fullName evidence="8">UPF0104 family protein</fullName>
    </submittedName>
</protein>
<feature type="transmembrane region" description="Helical" evidence="7">
    <location>
        <begin position="282"/>
        <end position="302"/>
    </location>
</feature>
<feature type="transmembrane region" description="Helical" evidence="7">
    <location>
        <begin position="168"/>
        <end position="186"/>
    </location>
</feature>
<comment type="caution">
    <text evidence="8">The sequence shown here is derived from an EMBL/GenBank/DDBJ whole genome shotgun (WGS) entry which is preliminary data.</text>
</comment>
<evidence type="ECO:0000313" key="8">
    <source>
        <dbReference type="EMBL" id="RRR74034.1"/>
    </source>
</evidence>
<feature type="transmembrane region" description="Helical" evidence="7">
    <location>
        <begin position="337"/>
        <end position="354"/>
    </location>
</feature>
<keyword evidence="3 7" id="KW-0812">Transmembrane</keyword>
<dbReference type="PANTHER" id="PTHR39087:SF2">
    <property type="entry name" value="UPF0104 MEMBRANE PROTEIN MJ1595"/>
    <property type="match status" value="1"/>
</dbReference>
<feature type="transmembrane region" description="Helical" evidence="7">
    <location>
        <begin position="74"/>
        <end position="92"/>
    </location>
</feature>
<organism evidence="8 9">
    <name type="scientific">Candidatus Viridilinea halotolerans</name>
    <dbReference type="NCBI Taxonomy" id="2491704"/>
    <lineage>
        <taxon>Bacteria</taxon>
        <taxon>Bacillati</taxon>
        <taxon>Chloroflexota</taxon>
        <taxon>Chloroflexia</taxon>
        <taxon>Chloroflexales</taxon>
        <taxon>Chloroflexineae</taxon>
        <taxon>Oscillochloridaceae</taxon>
        <taxon>Candidatus Viridilinea</taxon>
    </lineage>
</organism>
<feature type="compositionally biased region" description="Basic and acidic residues" evidence="6">
    <location>
        <begin position="1"/>
        <end position="12"/>
    </location>
</feature>
<feature type="transmembrane region" description="Helical" evidence="7">
    <location>
        <begin position="198"/>
        <end position="219"/>
    </location>
</feature>
<dbReference type="AlphaFoldDB" id="A0A426U2Y1"/>
<dbReference type="Pfam" id="PF03706">
    <property type="entry name" value="LPG_synthase_TM"/>
    <property type="match status" value="1"/>
</dbReference>
<evidence type="ECO:0000256" key="3">
    <source>
        <dbReference type="ARBA" id="ARBA00022692"/>
    </source>
</evidence>
<dbReference type="PANTHER" id="PTHR39087">
    <property type="entry name" value="UPF0104 MEMBRANE PROTEIN MJ1595"/>
    <property type="match status" value="1"/>
</dbReference>
<gene>
    <name evidence="8" type="ORF">EI684_07830</name>
</gene>
<evidence type="ECO:0000256" key="7">
    <source>
        <dbReference type="SAM" id="Phobius"/>
    </source>
</evidence>
<accession>A0A426U2Y1</accession>
<dbReference type="NCBIfam" id="TIGR00374">
    <property type="entry name" value="flippase-like domain"/>
    <property type="match status" value="1"/>
</dbReference>
<sequence>MMIDETKGRMADEAAGEETPSPEAEVEQGSFALWDRLRSPRTLISFGLAIAIVLFALRGLNIDLNETWIYLRQVNAWMLLLGLAVFYITFPLRALRWRMLLHNAGVPVAAGRHSWASLPALMEYVYLSWFANCIVPAKLGDAYRGYLLKHNGKVSFSSAFGTIFAERLLDMLGLFGLLMISAWITFGTRMPDGTQIVFGFGALLVVVILTGLAGMRWLSPVIRRFIPHRLHTFYERFEHAALSSFSPAVLPRLFLFTSAIWMLEGCRLFFVIEAFGPEVATLSLAAIIFVALASSLLTALPITPAGLGVVEGTITAVLTLFGIVPSLGIAITFLDRLINFWSIVVGGFILYLFSKRR</sequence>
<dbReference type="GO" id="GO:0005886">
    <property type="term" value="C:plasma membrane"/>
    <property type="evidence" value="ECO:0007669"/>
    <property type="project" value="UniProtKB-SubCell"/>
</dbReference>
<evidence type="ECO:0000256" key="1">
    <source>
        <dbReference type="ARBA" id="ARBA00004651"/>
    </source>
</evidence>
<reference evidence="8 9" key="1">
    <citation type="submission" date="2018-12" db="EMBL/GenBank/DDBJ databases">
        <title>Genome Sequence of Candidatus Viridilinea halotolerans isolated from saline sulfide-rich spring.</title>
        <authorList>
            <person name="Grouzdev D.S."/>
            <person name="Burganskaya E.I."/>
            <person name="Krutkina M.S."/>
            <person name="Sukhacheva M.V."/>
            <person name="Gorlenko V.M."/>
        </authorList>
    </citation>
    <scope>NUCLEOTIDE SEQUENCE [LARGE SCALE GENOMIC DNA]</scope>
    <source>
        <strain evidence="8">Chok-6</strain>
    </source>
</reference>
<dbReference type="InterPro" id="IPR022791">
    <property type="entry name" value="L-PG_synthase/AglD"/>
</dbReference>
<evidence type="ECO:0000256" key="6">
    <source>
        <dbReference type="SAM" id="MobiDB-lite"/>
    </source>
</evidence>
<dbReference type="EMBL" id="RSAS01000300">
    <property type="protein sequence ID" value="RRR74034.1"/>
    <property type="molecule type" value="Genomic_DNA"/>
</dbReference>
<comment type="subcellular location">
    <subcellularLocation>
        <location evidence="1">Cell membrane</location>
        <topology evidence="1">Multi-pass membrane protein</topology>
    </subcellularLocation>
</comment>
<keyword evidence="4 7" id="KW-1133">Transmembrane helix</keyword>
<feature type="transmembrane region" description="Helical" evidence="7">
    <location>
        <begin position="43"/>
        <end position="62"/>
    </location>
</feature>